<name>A0A370FNG9_9BURK</name>
<keyword evidence="4 7" id="KW-0812">Transmembrane</keyword>
<evidence type="ECO:0000256" key="1">
    <source>
        <dbReference type="ARBA" id="ARBA00004651"/>
    </source>
</evidence>
<evidence type="ECO:0000313" key="9">
    <source>
        <dbReference type="Proteomes" id="UP000255265"/>
    </source>
</evidence>
<dbReference type="Pfam" id="PF04632">
    <property type="entry name" value="FUSC"/>
    <property type="match status" value="1"/>
</dbReference>
<dbReference type="AlphaFoldDB" id="A0A370FNG9"/>
<evidence type="ECO:0000256" key="2">
    <source>
        <dbReference type="ARBA" id="ARBA00022448"/>
    </source>
</evidence>
<evidence type="ECO:0000256" key="5">
    <source>
        <dbReference type="ARBA" id="ARBA00022989"/>
    </source>
</evidence>
<comment type="subcellular location">
    <subcellularLocation>
        <location evidence="1">Cell membrane</location>
        <topology evidence="1">Multi-pass membrane protein</topology>
    </subcellularLocation>
</comment>
<feature type="transmembrane region" description="Helical" evidence="7">
    <location>
        <begin position="147"/>
        <end position="166"/>
    </location>
</feature>
<feature type="transmembrane region" description="Helical" evidence="7">
    <location>
        <begin position="117"/>
        <end position="135"/>
    </location>
</feature>
<protein>
    <submittedName>
        <fullName evidence="8">Putative membrane protein YccC</fullName>
    </submittedName>
</protein>
<sequence>MSFERVARRFGFEPARLAFTLRTAAGSGMALLLAGLLGLDHPQWAAMTVWIAAQPLRGHLIEKSLYRLLGTAAGALYGVALVALGHGSPAVLVPGLALWAGLCAGAGQLLRGFASYGTLLAGYSAAMVALLDASHPTHIAAFGLDRLLTIGLGVVVALAVSLRFAARPPADALHVRMRTLCLDRLRELAAWARTGALPAHTARDTQLAELARLEEGLELQVAGRLDSRREVRALRQALTAQVGLLLWWPGARAPAHTEGAPLVAALQTALDAAGAGRPVGPALLQAATVAESLDAELAAVLRRLGEAACSIEGPHGSASAHARVGTGPDARPAFEPTVVLHRDWIAARETFLRSALTLGLIGGLWLATGWSAAPLLMLGVAVMTTLFSTADDPARIMRSVFCGQLLGAAAALAVQALLWPWVDGAVGRLLMCLPLVLAGAFVLAHPRTARFGFDFNLVGLLLLQPMHARAFAWPTGLAEAAAVVAGPLVALAAFRLVFPPGGRRRYAQLSALMRAEVAAMAAQPKAWQRAAVWRARLQHRVLRLVRCADAAGLAPGRAAREGLAVLATGQAVLALGQMLAQDAWPDADRRRAQAWLRRLARPVRSPAQAHRRGRLLARDALRLGPAPAGPQVASALQHAARALAQAG</sequence>
<feature type="transmembrane region" description="Helical" evidence="7">
    <location>
        <begin position="480"/>
        <end position="498"/>
    </location>
</feature>
<proteinExistence type="predicted"/>
<evidence type="ECO:0000313" key="8">
    <source>
        <dbReference type="EMBL" id="RDI29080.1"/>
    </source>
</evidence>
<feature type="transmembrane region" description="Helical" evidence="7">
    <location>
        <begin position="400"/>
        <end position="419"/>
    </location>
</feature>
<dbReference type="InterPro" id="IPR006726">
    <property type="entry name" value="PHBA_efflux_AaeB/fusaric-R"/>
</dbReference>
<comment type="caution">
    <text evidence="8">The sequence shown here is derived from an EMBL/GenBank/DDBJ whole genome shotgun (WGS) entry which is preliminary data.</text>
</comment>
<evidence type="ECO:0000256" key="7">
    <source>
        <dbReference type="SAM" id="Phobius"/>
    </source>
</evidence>
<keyword evidence="5 7" id="KW-1133">Transmembrane helix</keyword>
<dbReference type="PANTHER" id="PTHR30509:SF9">
    <property type="entry name" value="MULTIDRUG RESISTANCE PROTEIN MDTO"/>
    <property type="match status" value="1"/>
</dbReference>
<dbReference type="GO" id="GO:0022857">
    <property type="term" value="F:transmembrane transporter activity"/>
    <property type="evidence" value="ECO:0007669"/>
    <property type="project" value="InterPro"/>
</dbReference>
<dbReference type="Proteomes" id="UP000255265">
    <property type="component" value="Unassembled WGS sequence"/>
</dbReference>
<dbReference type="EMBL" id="QQAV01000001">
    <property type="protein sequence ID" value="RDI29080.1"/>
    <property type="molecule type" value="Genomic_DNA"/>
</dbReference>
<evidence type="ECO:0000256" key="6">
    <source>
        <dbReference type="ARBA" id="ARBA00023136"/>
    </source>
</evidence>
<gene>
    <name evidence="8" type="ORF">DFR41_101836</name>
</gene>
<organism evidence="8 9">
    <name type="scientific">Pseudacidovorax intermedius</name>
    <dbReference type="NCBI Taxonomy" id="433924"/>
    <lineage>
        <taxon>Bacteria</taxon>
        <taxon>Pseudomonadati</taxon>
        <taxon>Pseudomonadota</taxon>
        <taxon>Betaproteobacteria</taxon>
        <taxon>Burkholderiales</taxon>
        <taxon>Comamonadaceae</taxon>
        <taxon>Pseudacidovorax</taxon>
    </lineage>
</organism>
<keyword evidence="9" id="KW-1185">Reference proteome</keyword>
<evidence type="ECO:0000256" key="3">
    <source>
        <dbReference type="ARBA" id="ARBA00022475"/>
    </source>
</evidence>
<evidence type="ECO:0000256" key="4">
    <source>
        <dbReference type="ARBA" id="ARBA00022692"/>
    </source>
</evidence>
<keyword evidence="2" id="KW-0813">Transport</keyword>
<dbReference type="GO" id="GO:0005886">
    <property type="term" value="C:plasma membrane"/>
    <property type="evidence" value="ECO:0007669"/>
    <property type="project" value="UniProtKB-SubCell"/>
</dbReference>
<dbReference type="RefSeq" id="WP_170159312.1">
    <property type="nucleotide sequence ID" value="NZ_QQAV01000001.1"/>
</dbReference>
<feature type="transmembrane region" description="Helical" evidence="7">
    <location>
        <begin position="91"/>
        <end position="110"/>
    </location>
</feature>
<keyword evidence="6 7" id="KW-0472">Membrane</keyword>
<reference evidence="8 9" key="1">
    <citation type="submission" date="2018-07" db="EMBL/GenBank/DDBJ databases">
        <title>Genomic Encyclopedia of Type Strains, Phase IV (KMG-IV): sequencing the most valuable type-strain genomes for metagenomic binning, comparative biology and taxonomic classification.</title>
        <authorList>
            <person name="Goeker M."/>
        </authorList>
    </citation>
    <scope>NUCLEOTIDE SEQUENCE [LARGE SCALE GENOMIC DNA]</scope>
    <source>
        <strain evidence="8 9">DSM 21352</strain>
    </source>
</reference>
<dbReference type="PANTHER" id="PTHR30509">
    <property type="entry name" value="P-HYDROXYBENZOIC ACID EFFLUX PUMP SUBUNIT-RELATED"/>
    <property type="match status" value="1"/>
</dbReference>
<accession>A0A370FNG9</accession>
<keyword evidence="3" id="KW-1003">Cell membrane</keyword>
<feature type="transmembrane region" description="Helical" evidence="7">
    <location>
        <begin position="425"/>
        <end position="444"/>
    </location>
</feature>